<reference evidence="1" key="1">
    <citation type="submission" date="2023-06" db="EMBL/GenBank/DDBJ databases">
        <title>Uncultivated large filamentous bacteria from sulfidic sediments reveal new species and different genomic features in energy metabolism and defense.</title>
        <authorList>
            <person name="Fonseca A."/>
        </authorList>
    </citation>
    <scope>NUCLEOTIDE SEQUENCE</scope>
    <source>
        <strain evidence="1">HSG4</strain>
    </source>
</reference>
<organism evidence="1 2">
    <name type="scientific">Candidatus Marithioploca araucensis</name>
    <dbReference type="NCBI Taxonomy" id="70273"/>
    <lineage>
        <taxon>Bacteria</taxon>
        <taxon>Pseudomonadati</taxon>
        <taxon>Pseudomonadota</taxon>
        <taxon>Gammaproteobacteria</taxon>
        <taxon>Thiotrichales</taxon>
        <taxon>Thiotrichaceae</taxon>
        <taxon>Candidatus Marithioploca</taxon>
    </lineage>
</organism>
<proteinExistence type="predicted"/>
<dbReference type="EMBL" id="JAUCGM010001001">
    <property type="protein sequence ID" value="MDM8563971.1"/>
    <property type="molecule type" value="Genomic_DNA"/>
</dbReference>
<dbReference type="Proteomes" id="UP001171945">
    <property type="component" value="Unassembled WGS sequence"/>
</dbReference>
<gene>
    <name evidence="1" type="ORF">QUF54_11525</name>
</gene>
<evidence type="ECO:0000313" key="2">
    <source>
        <dbReference type="Proteomes" id="UP001171945"/>
    </source>
</evidence>
<protein>
    <recommendedName>
        <fullName evidence="3">Transposase</fullName>
    </recommendedName>
</protein>
<keyword evidence="2" id="KW-1185">Reference proteome</keyword>
<name>A0ABT7VWP4_9GAMM</name>
<accession>A0ABT7VWP4</accession>
<sequence length="69" mass="8349">VKKVRRRKSLLDFFSIYNKGLRLQFYDKFARYCLKMATVLAKLKLWHWLSFGNILMQCVKMTSNMPKPF</sequence>
<evidence type="ECO:0008006" key="3">
    <source>
        <dbReference type="Google" id="ProtNLM"/>
    </source>
</evidence>
<comment type="caution">
    <text evidence="1">The sequence shown here is derived from an EMBL/GenBank/DDBJ whole genome shotgun (WGS) entry which is preliminary data.</text>
</comment>
<evidence type="ECO:0000313" key="1">
    <source>
        <dbReference type="EMBL" id="MDM8563971.1"/>
    </source>
</evidence>
<feature type="non-terminal residue" evidence="1">
    <location>
        <position position="1"/>
    </location>
</feature>